<comment type="cofactor">
    <cofactor evidence="1">
        <name>Mg(2+)</name>
        <dbReference type="ChEBI" id="CHEBI:18420"/>
    </cofactor>
</comment>
<feature type="coiled-coil region" evidence="4">
    <location>
        <begin position="302"/>
        <end position="336"/>
    </location>
</feature>
<dbReference type="Proteomes" id="UP000276634">
    <property type="component" value="Unassembled WGS sequence"/>
</dbReference>
<evidence type="ECO:0000256" key="2">
    <source>
        <dbReference type="ARBA" id="ARBA00012528"/>
    </source>
</evidence>
<dbReference type="GO" id="GO:1902201">
    <property type="term" value="P:negative regulation of bacterial-type flagellum-dependent cell motility"/>
    <property type="evidence" value="ECO:0007669"/>
    <property type="project" value="TreeGrafter"/>
</dbReference>
<dbReference type="GO" id="GO:0043709">
    <property type="term" value="P:cell adhesion involved in single-species biofilm formation"/>
    <property type="evidence" value="ECO:0007669"/>
    <property type="project" value="TreeGrafter"/>
</dbReference>
<name>A0A3N1Y646_9GAMM</name>
<evidence type="ECO:0000256" key="1">
    <source>
        <dbReference type="ARBA" id="ARBA00001946"/>
    </source>
</evidence>
<organism evidence="6 7">
    <name type="scientific">Inmirania thermothiophila</name>
    <dbReference type="NCBI Taxonomy" id="1750597"/>
    <lineage>
        <taxon>Bacteria</taxon>
        <taxon>Pseudomonadati</taxon>
        <taxon>Pseudomonadota</taxon>
        <taxon>Gammaproteobacteria</taxon>
        <taxon>Chromatiales</taxon>
        <taxon>Ectothiorhodospiraceae</taxon>
        <taxon>Inmirania</taxon>
    </lineage>
</organism>
<reference evidence="6 7" key="1">
    <citation type="submission" date="2018-11" db="EMBL/GenBank/DDBJ databases">
        <title>Genomic Encyclopedia of Type Strains, Phase IV (KMG-IV): sequencing the most valuable type-strain genomes for metagenomic binning, comparative biology and taxonomic classification.</title>
        <authorList>
            <person name="Goeker M."/>
        </authorList>
    </citation>
    <scope>NUCLEOTIDE SEQUENCE [LARGE SCALE GENOMIC DNA]</scope>
    <source>
        <strain evidence="6 7">DSM 100275</strain>
    </source>
</reference>
<comment type="caution">
    <text evidence="6">The sequence shown here is derived from an EMBL/GenBank/DDBJ whole genome shotgun (WGS) entry which is preliminary data.</text>
</comment>
<dbReference type="PANTHER" id="PTHR45138">
    <property type="entry name" value="REGULATORY COMPONENTS OF SENSORY TRANSDUCTION SYSTEM"/>
    <property type="match status" value="1"/>
</dbReference>
<dbReference type="PROSITE" id="PS50887">
    <property type="entry name" value="GGDEF"/>
    <property type="match status" value="1"/>
</dbReference>
<dbReference type="GO" id="GO:0052621">
    <property type="term" value="F:diguanylate cyclase activity"/>
    <property type="evidence" value="ECO:0007669"/>
    <property type="project" value="UniProtKB-EC"/>
</dbReference>
<dbReference type="InterPro" id="IPR000160">
    <property type="entry name" value="GGDEF_dom"/>
</dbReference>
<dbReference type="FunFam" id="3.30.70.270:FF:000001">
    <property type="entry name" value="Diguanylate cyclase domain protein"/>
    <property type="match status" value="1"/>
</dbReference>
<dbReference type="GO" id="GO:0005886">
    <property type="term" value="C:plasma membrane"/>
    <property type="evidence" value="ECO:0007669"/>
    <property type="project" value="TreeGrafter"/>
</dbReference>
<comment type="catalytic activity">
    <reaction evidence="3">
        <text>2 GTP = 3',3'-c-di-GMP + 2 diphosphate</text>
        <dbReference type="Rhea" id="RHEA:24898"/>
        <dbReference type="ChEBI" id="CHEBI:33019"/>
        <dbReference type="ChEBI" id="CHEBI:37565"/>
        <dbReference type="ChEBI" id="CHEBI:58805"/>
        <dbReference type="EC" id="2.7.7.65"/>
    </reaction>
</comment>
<dbReference type="Pfam" id="PF00990">
    <property type="entry name" value="GGDEF"/>
    <property type="match status" value="1"/>
</dbReference>
<keyword evidence="7" id="KW-1185">Reference proteome</keyword>
<dbReference type="EC" id="2.7.7.65" evidence="2"/>
<dbReference type="AlphaFoldDB" id="A0A3N1Y646"/>
<proteinExistence type="predicted"/>
<dbReference type="SMART" id="SM00267">
    <property type="entry name" value="GGDEF"/>
    <property type="match status" value="1"/>
</dbReference>
<dbReference type="EMBL" id="RJVI01000001">
    <property type="protein sequence ID" value="ROR34286.1"/>
    <property type="molecule type" value="Genomic_DNA"/>
</dbReference>
<dbReference type="InterPro" id="IPR050469">
    <property type="entry name" value="Diguanylate_Cyclase"/>
</dbReference>
<sequence length="497" mass="54793">MEDDWKRRYLDLVRESEEELKALERAQHLLHRVAARLALVAEGVYPDVDPLLADLRRALRDEDAAAVDRALHELEALLRSRDLGEPPVSAAEFAAALLDALRAHGGTEPPEALAQLAEGRLRRRELAALARALAEAATRRAAAPQAAPAPSAERLRTALLGLVARLEGCEPVAVQGQGLARRIEEAEGDGALAVLLEEAADLVGAAIDALRHARDDVARLLAGVDERLAELAEAAEGVRTLDAERREAAESLEAAVHRETAGLRAEAAAATDLEALRRSIETRLTAIERHLREHGARERAREERAEGLVRRLLARLREAEGEIRGLRERLGDTERALGVDPLTGIANRRAWEARLGEEVERWRRYRTPLALAVADVDRFKAINDGFGHRAGDKVLRTLAQYLRRRLRRSDFVARYGGEEFAILLPQTDLEAARRLAEALREAVAALGFHYRERPVPVTVSIGVTELREGDDAESAFERADRALYEAKRAGRNRVVAA</sequence>
<evidence type="ECO:0000313" key="7">
    <source>
        <dbReference type="Proteomes" id="UP000276634"/>
    </source>
</evidence>
<dbReference type="InterPro" id="IPR043128">
    <property type="entry name" value="Rev_trsase/Diguanyl_cyclase"/>
</dbReference>
<dbReference type="NCBIfam" id="TIGR00254">
    <property type="entry name" value="GGDEF"/>
    <property type="match status" value="1"/>
</dbReference>
<dbReference type="RefSeq" id="WP_123399331.1">
    <property type="nucleotide sequence ID" value="NZ_RJVI01000001.1"/>
</dbReference>
<evidence type="ECO:0000256" key="3">
    <source>
        <dbReference type="ARBA" id="ARBA00034247"/>
    </source>
</evidence>
<feature type="domain" description="GGDEF" evidence="5">
    <location>
        <begin position="367"/>
        <end position="497"/>
    </location>
</feature>
<dbReference type="SUPFAM" id="SSF55073">
    <property type="entry name" value="Nucleotide cyclase"/>
    <property type="match status" value="1"/>
</dbReference>
<dbReference type="InterPro" id="IPR029787">
    <property type="entry name" value="Nucleotide_cyclase"/>
</dbReference>
<dbReference type="CDD" id="cd01949">
    <property type="entry name" value="GGDEF"/>
    <property type="match status" value="1"/>
</dbReference>
<protein>
    <recommendedName>
        <fullName evidence="2">diguanylate cyclase</fullName>
        <ecNumber evidence="2">2.7.7.65</ecNumber>
    </recommendedName>
</protein>
<dbReference type="OrthoDB" id="9812260at2"/>
<evidence type="ECO:0000256" key="4">
    <source>
        <dbReference type="SAM" id="Coils"/>
    </source>
</evidence>
<accession>A0A3N1Y646</accession>
<gene>
    <name evidence="6" type="ORF">EDC57_0182</name>
</gene>
<keyword evidence="4" id="KW-0175">Coiled coil</keyword>
<evidence type="ECO:0000259" key="5">
    <source>
        <dbReference type="PROSITE" id="PS50887"/>
    </source>
</evidence>
<dbReference type="PANTHER" id="PTHR45138:SF9">
    <property type="entry name" value="DIGUANYLATE CYCLASE DGCM-RELATED"/>
    <property type="match status" value="1"/>
</dbReference>
<evidence type="ECO:0000313" key="6">
    <source>
        <dbReference type="EMBL" id="ROR34286.1"/>
    </source>
</evidence>
<dbReference type="Gene3D" id="3.30.70.270">
    <property type="match status" value="1"/>
</dbReference>